<evidence type="ECO:0000256" key="1">
    <source>
        <dbReference type="SAM" id="MobiDB-lite"/>
    </source>
</evidence>
<feature type="compositionally biased region" description="Basic and acidic residues" evidence="1">
    <location>
        <begin position="46"/>
        <end position="56"/>
    </location>
</feature>
<dbReference type="Proteomes" id="UP000015453">
    <property type="component" value="Unassembled WGS sequence"/>
</dbReference>
<accession>S8C9C4</accession>
<proteinExistence type="predicted"/>
<feature type="region of interest" description="Disordered" evidence="1">
    <location>
        <begin position="185"/>
        <end position="204"/>
    </location>
</feature>
<organism evidence="2 3">
    <name type="scientific">Genlisea aurea</name>
    <dbReference type="NCBI Taxonomy" id="192259"/>
    <lineage>
        <taxon>Eukaryota</taxon>
        <taxon>Viridiplantae</taxon>
        <taxon>Streptophyta</taxon>
        <taxon>Embryophyta</taxon>
        <taxon>Tracheophyta</taxon>
        <taxon>Spermatophyta</taxon>
        <taxon>Magnoliopsida</taxon>
        <taxon>eudicotyledons</taxon>
        <taxon>Gunneridae</taxon>
        <taxon>Pentapetalae</taxon>
        <taxon>asterids</taxon>
        <taxon>lamiids</taxon>
        <taxon>Lamiales</taxon>
        <taxon>Lentibulariaceae</taxon>
        <taxon>Genlisea</taxon>
    </lineage>
</organism>
<reference evidence="2 3" key="1">
    <citation type="journal article" date="2013" name="BMC Genomics">
        <title>The miniature genome of a carnivorous plant Genlisea aurea contains a low number of genes and short non-coding sequences.</title>
        <authorList>
            <person name="Leushkin E.V."/>
            <person name="Sutormin R.A."/>
            <person name="Nabieva E.R."/>
            <person name="Penin A.A."/>
            <person name="Kondrashov A.S."/>
            <person name="Logacheva M.D."/>
        </authorList>
    </citation>
    <scope>NUCLEOTIDE SEQUENCE [LARGE SCALE GENOMIC DNA]</scope>
</reference>
<evidence type="ECO:0000313" key="3">
    <source>
        <dbReference type="Proteomes" id="UP000015453"/>
    </source>
</evidence>
<dbReference type="AlphaFoldDB" id="S8C9C4"/>
<sequence length="225" mass="24234">MPATSRGIRNCGTEMKLMARDRSDLKIGVGDSKRRKIVSPTSKSPGPEKELSDKVEGSTSAKGSLERFLQKPKHGGYSCDLLNSRYEQKAGQATVRRNLALQPVLPSSRGFEGSLAQSNEVSEAVPKGVDGCSAGFSEMGVVMDRSTELAEFATGFLSLYCGELQSSLNLPVQAKEISLQLEGDSSKKRHKCADPGKNSTPSIPIQDNIVSKCTDLDISRLKVIL</sequence>
<keyword evidence="3" id="KW-1185">Reference proteome</keyword>
<name>S8C9C4_9LAMI</name>
<protein>
    <submittedName>
        <fullName evidence="2">Uncharacterized protein</fullName>
    </submittedName>
</protein>
<feature type="region of interest" description="Disordered" evidence="1">
    <location>
        <begin position="16"/>
        <end position="67"/>
    </location>
</feature>
<evidence type="ECO:0000313" key="2">
    <source>
        <dbReference type="EMBL" id="EPS63524.1"/>
    </source>
</evidence>
<gene>
    <name evidence="2" type="ORF">M569_11261</name>
</gene>
<dbReference type="EMBL" id="AUSU01005428">
    <property type="protein sequence ID" value="EPS63524.1"/>
    <property type="molecule type" value="Genomic_DNA"/>
</dbReference>
<comment type="caution">
    <text evidence="2">The sequence shown here is derived from an EMBL/GenBank/DDBJ whole genome shotgun (WGS) entry which is preliminary data.</text>
</comment>